<keyword evidence="4" id="KW-0238">DNA-binding</keyword>
<evidence type="ECO:0000256" key="2">
    <source>
        <dbReference type="ARBA" id="ARBA00022833"/>
    </source>
</evidence>
<dbReference type="Pfam" id="PF00172">
    <property type="entry name" value="Zn_clus"/>
    <property type="match status" value="1"/>
</dbReference>
<feature type="region of interest" description="Disordered" evidence="7">
    <location>
        <begin position="527"/>
        <end position="553"/>
    </location>
</feature>
<evidence type="ECO:0000256" key="1">
    <source>
        <dbReference type="ARBA" id="ARBA00022723"/>
    </source>
</evidence>
<accession>A0A6H0Y5Z3</accession>
<dbReference type="PROSITE" id="PS00463">
    <property type="entry name" value="ZN2_CY6_FUNGAL_1"/>
    <property type="match status" value="1"/>
</dbReference>
<evidence type="ECO:0000256" key="7">
    <source>
        <dbReference type="SAM" id="MobiDB-lite"/>
    </source>
</evidence>
<gene>
    <name evidence="9" type="ORF">AMS68_007989</name>
</gene>
<dbReference type="PROSITE" id="PS50048">
    <property type="entry name" value="ZN2_CY6_FUNGAL_2"/>
    <property type="match status" value="1"/>
</dbReference>
<dbReference type="InterPro" id="IPR001138">
    <property type="entry name" value="Zn2Cys6_DnaBD"/>
</dbReference>
<sequence>MRDEADAVDKKKVVHRRYAPKTRTGCFTCKIRRVKCDEAKPFCNRCTSTGRKCDGYAVISPTSSKSPTTPSLSVALAFDVSTDALEKRTFDFFRTRTVPCVSGYFSDSVWDRLVLQVCHSEPAVRHAVNALGALHEERFLRQNANQGGVDVSLVQTSFPLKQYSKALSGLQALLNTKNVCLDLVILCSILCIHFEALRENFTPALIHADNAIRLLHGTGALDSGKVDPSLIAAMLRIDIQGSRYLGMRVPGLSFLASISDSEIPLAFNDLPHARALLNIWTCRLFYFMRTEADKYKFDEGGQVPIEVIAKSQELEKTFMETDTLLWNFMQKPNLKLTFREQLGLSALRARTKMNRILAACSVYAETTLYDAFIDDFDDILSTCKYVIKSENPDYRLFAVSIDEDLLHPLHFTASHCRDSRIRKDALAELIKLKGDHVIWHVSTLIKSAEGIIQYEESACEVSNPRPSDIPEWQRVHSLIFEGRPSSSMNKPVLKINLLTRPNGQDGEFFDIESFVDIDRDMPDLSMYQQQGDSPTSNRARDFGLVMRSRPIEG</sequence>
<keyword evidence="10" id="KW-1185">Reference proteome</keyword>
<dbReference type="GO" id="GO:0000981">
    <property type="term" value="F:DNA-binding transcription factor activity, RNA polymerase II-specific"/>
    <property type="evidence" value="ECO:0007669"/>
    <property type="project" value="InterPro"/>
</dbReference>
<dbReference type="GO" id="GO:0008270">
    <property type="term" value="F:zinc ion binding"/>
    <property type="evidence" value="ECO:0007669"/>
    <property type="project" value="InterPro"/>
</dbReference>
<dbReference type="SUPFAM" id="SSF57701">
    <property type="entry name" value="Zn2/Cys6 DNA-binding domain"/>
    <property type="match status" value="1"/>
</dbReference>
<keyword evidence="2" id="KW-0862">Zinc</keyword>
<dbReference type="CDD" id="cd00067">
    <property type="entry name" value="GAL4"/>
    <property type="match status" value="1"/>
</dbReference>
<evidence type="ECO:0000313" key="9">
    <source>
        <dbReference type="EMBL" id="QIX02472.1"/>
    </source>
</evidence>
<dbReference type="OrthoDB" id="3172332at2759"/>
<feature type="compositionally biased region" description="Polar residues" evidence="7">
    <location>
        <begin position="527"/>
        <end position="537"/>
    </location>
</feature>
<evidence type="ECO:0000313" key="10">
    <source>
        <dbReference type="Proteomes" id="UP000503462"/>
    </source>
</evidence>
<dbReference type="AlphaFoldDB" id="A0A6H0Y5Z3"/>
<dbReference type="Pfam" id="PF11951">
    <property type="entry name" value="Fungal_trans_2"/>
    <property type="match status" value="1"/>
</dbReference>
<evidence type="ECO:0000259" key="8">
    <source>
        <dbReference type="PROSITE" id="PS50048"/>
    </source>
</evidence>
<evidence type="ECO:0000256" key="3">
    <source>
        <dbReference type="ARBA" id="ARBA00023015"/>
    </source>
</evidence>
<dbReference type="InterPro" id="IPR036864">
    <property type="entry name" value="Zn2-C6_fun-type_DNA-bd_sf"/>
</dbReference>
<dbReference type="GO" id="GO:0003677">
    <property type="term" value="F:DNA binding"/>
    <property type="evidence" value="ECO:0007669"/>
    <property type="project" value="UniProtKB-KW"/>
</dbReference>
<keyword evidence="3" id="KW-0805">Transcription regulation</keyword>
<evidence type="ECO:0000256" key="6">
    <source>
        <dbReference type="ARBA" id="ARBA00023242"/>
    </source>
</evidence>
<dbReference type="Gene3D" id="4.10.240.10">
    <property type="entry name" value="Zn(2)-C6 fungal-type DNA-binding domain"/>
    <property type="match status" value="1"/>
</dbReference>
<name>A0A6H0Y5Z3_9PEZI</name>
<evidence type="ECO:0000256" key="5">
    <source>
        <dbReference type="ARBA" id="ARBA00023163"/>
    </source>
</evidence>
<keyword evidence="1" id="KW-0479">Metal-binding</keyword>
<reference evidence="9 10" key="1">
    <citation type="journal article" date="2016" name="Sci. Rep.">
        <title>Peltaster fructicola genome reveals evolution from an invasive phytopathogen to an ectophytic parasite.</title>
        <authorList>
            <person name="Xu C."/>
            <person name="Chen H."/>
            <person name="Gleason M.L."/>
            <person name="Xu J.R."/>
            <person name="Liu H."/>
            <person name="Zhang R."/>
            <person name="Sun G."/>
        </authorList>
    </citation>
    <scope>NUCLEOTIDE SEQUENCE [LARGE SCALE GENOMIC DNA]</scope>
    <source>
        <strain evidence="9 10">LNHT1506</strain>
    </source>
</reference>
<proteinExistence type="predicted"/>
<dbReference type="EMBL" id="CP051143">
    <property type="protein sequence ID" value="QIX02472.1"/>
    <property type="molecule type" value="Genomic_DNA"/>
</dbReference>
<dbReference type="InterPro" id="IPR052360">
    <property type="entry name" value="Transcr_Regulatory_Proteins"/>
</dbReference>
<protein>
    <recommendedName>
        <fullName evidence="8">Zn(2)-C6 fungal-type domain-containing protein</fullName>
    </recommendedName>
</protein>
<dbReference type="SMART" id="SM00066">
    <property type="entry name" value="GAL4"/>
    <property type="match status" value="1"/>
</dbReference>
<organism evidence="9 10">
    <name type="scientific">Peltaster fructicola</name>
    <dbReference type="NCBI Taxonomy" id="286661"/>
    <lineage>
        <taxon>Eukaryota</taxon>
        <taxon>Fungi</taxon>
        <taxon>Dikarya</taxon>
        <taxon>Ascomycota</taxon>
        <taxon>Pezizomycotina</taxon>
        <taxon>Dothideomycetes</taxon>
        <taxon>Dothideomycetes incertae sedis</taxon>
        <taxon>Peltaster</taxon>
    </lineage>
</organism>
<evidence type="ECO:0000256" key="4">
    <source>
        <dbReference type="ARBA" id="ARBA00023125"/>
    </source>
</evidence>
<dbReference type="Proteomes" id="UP000503462">
    <property type="component" value="Chromosome 5"/>
</dbReference>
<dbReference type="PANTHER" id="PTHR36206:SF10">
    <property type="entry name" value="ZN(II)2CYS6 TRANSCRIPTION FACTOR (EUROFUNG)"/>
    <property type="match status" value="1"/>
</dbReference>
<feature type="domain" description="Zn(2)-C6 fungal-type" evidence="8">
    <location>
        <begin position="25"/>
        <end position="53"/>
    </location>
</feature>
<keyword evidence="6" id="KW-0539">Nucleus</keyword>
<dbReference type="InterPro" id="IPR021858">
    <property type="entry name" value="Fun_TF"/>
</dbReference>
<dbReference type="PANTHER" id="PTHR36206">
    <property type="entry name" value="ASPERCRYPTIN BIOSYNTHESIS CLUSTER-SPECIFIC TRANSCRIPTION REGULATOR ATNN-RELATED"/>
    <property type="match status" value="1"/>
</dbReference>
<keyword evidence="5" id="KW-0804">Transcription</keyword>